<keyword evidence="3" id="KW-0235">DNA replication</keyword>
<evidence type="ECO:0000256" key="1">
    <source>
        <dbReference type="ARBA" id="ARBA00004123"/>
    </source>
</evidence>
<dbReference type="GO" id="GO:0000781">
    <property type="term" value="C:chromosome, telomeric region"/>
    <property type="evidence" value="ECO:0007669"/>
    <property type="project" value="TreeGrafter"/>
</dbReference>
<evidence type="ECO:0000256" key="2">
    <source>
        <dbReference type="ARBA" id="ARBA00007815"/>
    </source>
</evidence>
<dbReference type="Gene3D" id="1.10.10.10">
    <property type="entry name" value="Winged helix-like DNA-binding domain superfamily/Winged helix DNA-binding domain"/>
    <property type="match status" value="1"/>
</dbReference>
<sequence length="293" mass="32273">MVLLQDLPRFARQLNPNLSSISIDQTMSTYASRYTDGDDYGGGGGGGFMQGSQNNNTPGGTRRVEQALRPVTIKQVLDAEASNTDSAISIQDIDVTNVSFCGVVRDIVRNATNVLLQVEDGTGGIEVRKWIDSSDGESEGFEAETGIQIRDWVRVIGSPKLFNNKKNVAGLRIEKITDFNEINYRLLDAVRVTLAYERGATGAGDKMNIDQSTNHTTHGKIVQAKNPNRTPKQNKIMEYFASIQPPDEGINIHEIARQCNLDVKEVIDETAQLIHEGELFTTVDDEHLMTTTS</sequence>
<protein>
    <submittedName>
        <fullName evidence="8">Replication factor A protein 2</fullName>
    </submittedName>
</protein>
<proteinExistence type="inferred from homology"/>
<dbReference type="InterPro" id="IPR036388">
    <property type="entry name" value="WH-like_DNA-bd_sf"/>
</dbReference>
<evidence type="ECO:0000259" key="7">
    <source>
        <dbReference type="Pfam" id="PF08784"/>
    </source>
</evidence>
<dbReference type="Proteomes" id="UP000324748">
    <property type="component" value="Unassembled WGS sequence"/>
</dbReference>
<evidence type="ECO:0000256" key="3">
    <source>
        <dbReference type="ARBA" id="ARBA00022705"/>
    </source>
</evidence>
<dbReference type="PANTHER" id="PTHR13989:SF16">
    <property type="entry name" value="REPLICATION PROTEIN A2"/>
    <property type="match status" value="1"/>
</dbReference>
<keyword evidence="4" id="KW-0238">DNA-binding</keyword>
<organism evidence="8 9">
    <name type="scientific">Puccinia graminis f. sp. tritici</name>
    <dbReference type="NCBI Taxonomy" id="56615"/>
    <lineage>
        <taxon>Eukaryota</taxon>
        <taxon>Fungi</taxon>
        <taxon>Dikarya</taxon>
        <taxon>Basidiomycota</taxon>
        <taxon>Pucciniomycotina</taxon>
        <taxon>Pucciniomycetes</taxon>
        <taxon>Pucciniales</taxon>
        <taxon>Pucciniaceae</taxon>
        <taxon>Puccinia</taxon>
    </lineage>
</organism>
<dbReference type="GO" id="GO:0035861">
    <property type="term" value="C:site of double-strand break"/>
    <property type="evidence" value="ECO:0007669"/>
    <property type="project" value="TreeGrafter"/>
</dbReference>
<comment type="subcellular location">
    <subcellularLocation>
        <location evidence="1">Nucleus</location>
    </subcellularLocation>
</comment>
<dbReference type="SUPFAM" id="SSF50249">
    <property type="entry name" value="Nucleic acid-binding proteins"/>
    <property type="match status" value="1"/>
</dbReference>
<keyword evidence="9" id="KW-1185">Reference proteome</keyword>
<comment type="similarity">
    <text evidence="2">Belongs to the replication factor A protein 2 family.</text>
</comment>
<evidence type="ECO:0000313" key="8">
    <source>
        <dbReference type="EMBL" id="KAA1116710.1"/>
    </source>
</evidence>
<feature type="compositionally biased region" description="Polar residues" evidence="6">
    <location>
        <begin position="50"/>
        <end position="59"/>
    </location>
</feature>
<accession>A0A5B0QU45</accession>
<dbReference type="InterPro" id="IPR014646">
    <property type="entry name" value="Rfa2/RPA32"/>
</dbReference>
<reference evidence="8 9" key="1">
    <citation type="submission" date="2019-05" db="EMBL/GenBank/DDBJ databases">
        <title>Emergence of the Ug99 lineage of the wheat stem rust pathogen through somatic hybridization.</title>
        <authorList>
            <person name="Li F."/>
            <person name="Upadhyaya N.M."/>
            <person name="Sperschneider J."/>
            <person name="Matny O."/>
            <person name="Nguyen-Phuc H."/>
            <person name="Mago R."/>
            <person name="Raley C."/>
            <person name="Miller M.E."/>
            <person name="Silverstein K.A.T."/>
            <person name="Henningsen E."/>
            <person name="Hirsch C.D."/>
            <person name="Visser B."/>
            <person name="Pretorius Z.A."/>
            <person name="Steffenson B.J."/>
            <person name="Schwessinger B."/>
            <person name="Dodds P.N."/>
            <person name="Figueroa M."/>
        </authorList>
    </citation>
    <scope>NUCLEOTIDE SEQUENCE [LARGE SCALE GENOMIC DNA]</scope>
    <source>
        <strain evidence="8">21-0</strain>
    </source>
</reference>
<dbReference type="InterPro" id="IPR014892">
    <property type="entry name" value="RPA_C"/>
</dbReference>
<dbReference type="InterPro" id="IPR040260">
    <property type="entry name" value="RFA2-like"/>
</dbReference>
<comment type="caution">
    <text evidence="8">The sequence shown here is derived from an EMBL/GenBank/DDBJ whole genome shotgun (WGS) entry which is preliminary data.</text>
</comment>
<dbReference type="PIRSF" id="PIRSF036949">
    <property type="entry name" value="RPA32"/>
    <property type="match status" value="1"/>
</dbReference>
<dbReference type="GO" id="GO:0003697">
    <property type="term" value="F:single-stranded DNA binding"/>
    <property type="evidence" value="ECO:0007669"/>
    <property type="project" value="TreeGrafter"/>
</dbReference>
<dbReference type="AlphaFoldDB" id="A0A5B0QU45"/>
<keyword evidence="5" id="KW-0539">Nucleus</keyword>
<evidence type="ECO:0000256" key="4">
    <source>
        <dbReference type="ARBA" id="ARBA00023125"/>
    </source>
</evidence>
<evidence type="ECO:0000313" key="9">
    <source>
        <dbReference type="Proteomes" id="UP000324748"/>
    </source>
</evidence>
<dbReference type="GO" id="GO:0000724">
    <property type="term" value="P:double-strand break repair via homologous recombination"/>
    <property type="evidence" value="ECO:0007669"/>
    <property type="project" value="TreeGrafter"/>
</dbReference>
<evidence type="ECO:0000256" key="5">
    <source>
        <dbReference type="ARBA" id="ARBA00023242"/>
    </source>
</evidence>
<dbReference type="EMBL" id="VSWC01000003">
    <property type="protein sequence ID" value="KAA1116710.1"/>
    <property type="molecule type" value="Genomic_DNA"/>
</dbReference>
<dbReference type="InterPro" id="IPR036390">
    <property type="entry name" value="WH_DNA-bd_sf"/>
</dbReference>
<dbReference type="GO" id="GO:0005662">
    <property type="term" value="C:DNA replication factor A complex"/>
    <property type="evidence" value="ECO:0007669"/>
    <property type="project" value="TreeGrafter"/>
</dbReference>
<dbReference type="GO" id="GO:0006260">
    <property type="term" value="P:DNA replication"/>
    <property type="evidence" value="ECO:0007669"/>
    <property type="project" value="UniProtKB-KW"/>
</dbReference>
<dbReference type="Pfam" id="PF08784">
    <property type="entry name" value="RPA_C"/>
    <property type="match status" value="1"/>
</dbReference>
<evidence type="ECO:0000256" key="6">
    <source>
        <dbReference type="SAM" id="MobiDB-lite"/>
    </source>
</evidence>
<dbReference type="CDD" id="cd04478">
    <property type="entry name" value="RPA2_DBD_D"/>
    <property type="match status" value="1"/>
</dbReference>
<dbReference type="PANTHER" id="PTHR13989">
    <property type="entry name" value="REPLICATION PROTEIN A-RELATED"/>
    <property type="match status" value="1"/>
</dbReference>
<dbReference type="InterPro" id="IPR012340">
    <property type="entry name" value="NA-bd_OB-fold"/>
</dbReference>
<feature type="region of interest" description="Disordered" evidence="6">
    <location>
        <begin position="41"/>
        <end position="62"/>
    </location>
</feature>
<feature type="domain" description="Replication protein A C-terminal" evidence="7">
    <location>
        <begin position="208"/>
        <end position="286"/>
    </location>
</feature>
<dbReference type="SUPFAM" id="SSF46785">
    <property type="entry name" value="Winged helix' DNA-binding domain"/>
    <property type="match status" value="1"/>
</dbReference>
<dbReference type="Gene3D" id="2.40.50.140">
    <property type="entry name" value="Nucleic acid-binding proteins"/>
    <property type="match status" value="1"/>
</dbReference>
<dbReference type="GO" id="GO:0006289">
    <property type="term" value="P:nucleotide-excision repair"/>
    <property type="evidence" value="ECO:0007669"/>
    <property type="project" value="TreeGrafter"/>
</dbReference>
<gene>
    <name evidence="8" type="primary">RFA2_3</name>
    <name evidence="8" type="ORF">PGT21_023484</name>
</gene>
<name>A0A5B0QU45_PUCGR</name>
<dbReference type="OrthoDB" id="25571at2759"/>